<dbReference type="NCBIfam" id="TIGR02464">
    <property type="entry name" value="ribofla_fusion"/>
    <property type="match status" value="1"/>
</dbReference>
<dbReference type="Pfam" id="PF08719">
    <property type="entry name" value="NADAR"/>
    <property type="match status" value="1"/>
</dbReference>
<dbReference type="InterPro" id="IPR012816">
    <property type="entry name" value="NADAR"/>
</dbReference>
<dbReference type="AlphaFoldDB" id="A0A135U840"/>
<evidence type="ECO:0000256" key="1">
    <source>
        <dbReference type="SAM" id="MobiDB-lite"/>
    </source>
</evidence>
<dbReference type="Proteomes" id="UP000070121">
    <property type="component" value="Unassembled WGS sequence"/>
</dbReference>
<dbReference type="SUPFAM" id="SSF143990">
    <property type="entry name" value="YbiA-like"/>
    <property type="match status" value="1"/>
</dbReference>
<keyword evidence="4" id="KW-1185">Reference proteome</keyword>
<name>A0A135U840_9PEZI</name>
<comment type="caution">
    <text evidence="3">The sequence shown here is derived from an EMBL/GenBank/DDBJ whole genome shotgun (WGS) entry which is preliminary data.</text>
</comment>
<dbReference type="EMBL" id="JFFI01001649">
    <property type="protein sequence ID" value="KXH56576.1"/>
    <property type="molecule type" value="Genomic_DNA"/>
</dbReference>
<proteinExistence type="predicted"/>
<organism evidence="3 4">
    <name type="scientific">Colletotrichum salicis</name>
    <dbReference type="NCBI Taxonomy" id="1209931"/>
    <lineage>
        <taxon>Eukaryota</taxon>
        <taxon>Fungi</taxon>
        <taxon>Dikarya</taxon>
        <taxon>Ascomycota</taxon>
        <taxon>Pezizomycotina</taxon>
        <taxon>Sordariomycetes</taxon>
        <taxon>Hypocreomycetidae</taxon>
        <taxon>Glomerellales</taxon>
        <taxon>Glomerellaceae</taxon>
        <taxon>Colletotrichum</taxon>
        <taxon>Colletotrichum acutatum species complex</taxon>
    </lineage>
</organism>
<feature type="region of interest" description="Disordered" evidence="1">
    <location>
        <begin position="183"/>
        <end position="226"/>
    </location>
</feature>
<feature type="compositionally biased region" description="Basic and acidic residues" evidence="1">
    <location>
        <begin position="217"/>
        <end position="226"/>
    </location>
</feature>
<evidence type="ECO:0000313" key="3">
    <source>
        <dbReference type="EMBL" id="KXH56576.1"/>
    </source>
</evidence>
<evidence type="ECO:0000313" key="4">
    <source>
        <dbReference type="Proteomes" id="UP000070121"/>
    </source>
</evidence>
<gene>
    <name evidence="3" type="ORF">CSAL01_03410</name>
</gene>
<protein>
    <recommendedName>
        <fullName evidence="2">NADAR domain-containing protein</fullName>
    </recommendedName>
</protein>
<accession>A0A135U840</accession>
<sequence>MDTPPIYFWRETGQEGYLSQWWTSNPFTQSPSPSLSSPSSSSATPITFKTAEHYMMHAKALLFTDPSVARSVLKADHPRKVKALGRKVHNFNEAVWNENRERIVREGNLLKFRSAPGLRRQLLATGERELVEASPMDRIWGIGFAPGKAVGVDRDRWGLNLLGKILMEVRGVLRDEEEVEEEMKRKNREVVEGKAKRRSLEESEVVDEGTAKKSRREGKGVEQDGE</sequence>
<dbReference type="InterPro" id="IPR037238">
    <property type="entry name" value="YbiA-like_sf"/>
</dbReference>
<dbReference type="STRING" id="1209931.A0A135U840"/>
<dbReference type="Gene3D" id="1.10.357.40">
    <property type="entry name" value="YbiA-like"/>
    <property type="match status" value="1"/>
</dbReference>
<evidence type="ECO:0000259" key="2">
    <source>
        <dbReference type="Pfam" id="PF08719"/>
    </source>
</evidence>
<feature type="domain" description="NADAR" evidence="2">
    <location>
        <begin position="7"/>
        <end position="174"/>
    </location>
</feature>
<reference evidence="3 4" key="1">
    <citation type="submission" date="2014-02" db="EMBL/GenBank/DDBJ databases">
        <title>The genome sequence of Colletotrichum salicis CBS 607.94.</title>
        <authorList>
            <person name="Baroncelli R."/>
            <person name="Thon M.R."/>
        </authorList>
    </citation>
    <scope>NUCLEOTIDE SEQUENCE [LARGE SCALE GENOMIC DNA]</scope>
    <source>
        <strain evidence="3 4">CBS 607.94</strain>
    </source>
</reference>
<dbReference type="CDD" id="cd15457">
    <property type="entry name" value="NADAR"/>
    <property type="match status" value="1"/>
</dbReference>
<feature type="compositionally biased region" description="Basic and acidic residues" evidence="1">
    <location>
        <begin position="183"/>
        <end position="201"/>
    </location>
</feature>
<dbReference type="OrthoDB" id="206452at2759"/>